<dbReference type="GO" id="GO:0016747">
    <property type="term" value="F:acyltransferase activity, transferring groups other than amino-acyl groups"/>
    <property type="evidence" value="ECO:0007669"/>
    <property type="project" value="InterPro"/>
</dbReference>
<gene>
    <name evidence="2" type="ORF">HLVA_19380</name>
</gene>
<dbReference type="RefSeq" id="WP_307904258.1">
    <property type="nucleotide sequence ID" value="NZ_AP027059.1"/>
</dbReference>
<dbReference type="EMBL" id="AP027059">
    <property type="protein sequence ID" value="BDU51369.1"/>
    <property type="molecule type" value="Genomic_DNA"/>
</dbReference>
<dbReference type="PANTHER" id="PTHR39173">
    <property type="entry name" value="ACETYLTRANSFERASE"/>
    <property type="match status" value="1"/>
</dbReference>
<dbReference type="PROSITE" id="PS51186">
    <property type="entry name" value="GNAT"/>
    <property type="match status" value="1"/>
</dbReference>
<proteinExistence type="predicted"/>
<feature type="domain" description="N-acetyltransferase" evidence="1">
    <location>
        <begin position="24"/>
        <end position="177"/>
    </location>
</feature>
<name>A0AAU9DVH2_9FUSO</name>
<dbReference type="KEGG" id="haby:HLVA_19380"/>
<sequence>MNNLKKDIIKIEKYTNINKKQYFEYIREWEKSEEKIIPWASRCDDLNFEELQTRWSKYEEDSMYAKGLVPSTLYFMIDENERIIGAIDVRHKLNENLKKSGGHIGYGIRLSERKKGYATLMLKLILDILKDKKYNKILITCNDENIASAKTIEKNGGIMENKIQNNEEIVRRYWVTL</sequence>
<dbReference type="Pfam" id="PF13302">
    <property type="entry name" value="Acetyltransf_3"/>
    <property type="match status" value="1"/>
</dbReference>
<organism evidence="2 3">
    <name type="scientific">Haliovirga abyssi</name>
    <dbReference type="NCBI Taxonomy" id="2996794"/>
    <lineage>
        <taxon>Bacteria</taxon>
        <taxon>Fusobacteriati</taxon>
        <taxon>Fusobacteriota</taxon>
        <taxon>Fusobacteriia</taxon>
        <taxon>Fusobacteriales</taxon>
        <taxon>Haliovirgaceae</taxon>
        <taxon>Haliovirga</taxon>
    </lineage>
</organism>
<dbReference type="InterPro" id="IPR016181">
    <property type="entry name" value="Acyl_CoA_acyltransferase"/>
</dbReference>
<evidence type="ECO:0000259" key="1">
    <source>
        <dbReference type="PROSITE" id="PS51186"/>
    </source>
</evidence>
<keyword evidence="3" id="KW-1185">Reference proteome</keyword>
<dbReference type="Proteomes" id="UP001321582">
    <property type="component" value="Chromosome"/>
</dbReference>
<dbReference type="AlphaFoldDB" id="A0AAU9DVH2"/>
<evidence type="ECO:0000313" key="2">
    <source>
        <dbReference type="EMBL" id="BDU51369.1"/>
    </source>
</evidence>
<protein>
    <submittedName>
        <fullName evidence="2">Acetyltransferase</fullName>
    </submittedName>
</protein>
<evidence type="ECO:0000313" key="3">
    <source>
        <dbReference type="Proteomes" id="UP001321582"/>
    </source>
</evidence>
<dbReference type="PANTHER" id="PTHR39173:SF1">
    <property type="entry name" value="ACETYLTRANSFERASE"/>
    <property type="match status" value="1"/>
</dbReference>
<dbReference type="SUPFAM" id="SSF55729">
    <property type="entry name" value="Acyl-CoA N-acyltransferases (Nat)"/>
    <property type="match status" value="1"/>
</dbReference>
<dbReference type="InterPro" id="IPR000182">
    <property type="entry name" value="GNAT_dom"/>
</dbReference>
<reference evidence="2 3" key="1">
    <citation type="submission" date="2022-11" db="EMBL/GenBank/DDBJ databases">
        <title>Haliovirga abyssi gen. nov., sp. nov., a mesophilic fermentative bacterium isolated from the Iheya North hydrothermal field and the proposal of Haliovirgaceae fam. nov.</title>
        <authorList>
            <person name="Miyazaki U."/>
            <person name="Tame A."/>
            <person name="Miyazaki J."/>
            <person name="Takai K."/>
            <person name="Sawayama S."/>
            <person name="Kitajima M."/>
            <person name="Okamoto A."/>
            <person name="Nakagawa S."/>
        </authorList>
    </citation>
    <scope>NUCLEOTIDE SEQUENCE [LARGE SCALE GENOMIC DNA]</scope>
    <source>
        <strain evidence="2 3">IC12</strain>
    </source>
</reference>
<accession>A0AAU9DVH2</accession>
<dbReference type="Gene3D" id="3.40.630.30">
    <property type="match status" value="1"/>
</dbReference>